<accession>A0A841TGW5</accession>
<organism evidence="2 3">
    <name type="scientific">Cohnella lubricantis</name>
    <dbReference type="NCBI Taxonomy" id="2163172"/>
    <lineage>
        <taxon>Bacteria</taxon>
        <taxon>Bacillati</taxon>
        <taxon>Bacillota</taxon>
        <taxon>Bacilli</taxon>
        <taxon>Bacillales</taxon>
        <taxon>Paenibacillaceae</taxon>
        <taxon>Cohnella</taxon>
    </lineage>
</organism>
<comment type="caution">
    <text evidence="2">The sequence shown here is derived from an EMBL/GenBank/DDBJ whole genome shotgun (WGS) entry which is preliminary data.</text>
</comment>
<feature type="region of interest" description="Disordered" evidence="1">
    <location>
        <begin position="19"/>
        <end position="87"/>
    </location>
</feature>
<evidence type="ECO:0000256" key="1">
    <source>
        <dbReference type="SAM" id="MobiDB-lite"/>
    </source>
</evidence>
<evidence type="ECO:0000313" key="2">
    <source>
        <dbReference type="EMBL" id="MBB6678480.1"/>
    </source>
</evidence>
<evidence type="ECO:0000313" key="3">
    <source>
        <dbReference type="Proteomes" id="UP000574133"/>
    </source>
</evidence>
<keyword evidence="3" id="KW-1185">Reference proteome</keyword>
<protein>
    <submittedName>
        <fullName evidence="2">Uncharacterized protein</fullName>
    </submittedName>
</protein>
<dbReference type="Proteomes" id="UP000574133">
    <property type="component" value="Unassembled WGS sequence"/>
</dbReference>
<dbReference type="EMBL" id="JACJVN010000056">
    <property type="protein sequence ID" value="MBB6678480.1"/>
    <property type="molecule type" value="Genomic_DNA"/>
</dbReference>
<dbReference type="AlphaFoldDB" id="A0A841TGW5"/>
<proteinExistence type="predicted"/>
<sequence length="87" mass="9500">MLIRPVRTLYTPIERIPPLYPPHPFADERDLLQGSLAKSPAAQQPDAGIRSEAPSLASPPDAFITYTSQGEKHVPPQSKGALLDTRI</sequence>
<name>A0A841TGW5_9BACL</name>
<dbReference type="RefSeq" id="WP_185179750.1">
    <property type="nucleotide sequence ID" value="NZ_CBCSEP010000010.1"/>
</dbReference>
<reference evidence="2 3" key="1">
    <citation type="submission" date="2020-08" db="EMBL/GenBank/DDBJ databases">
        <title>Cohnella phylogeny.</title>
        <authorList>
            <person name="Dunlap C."/>
        </authorList>
    </citation>
    <scope>NUCLEOTIDE SEQUENCE [LARGE SCALE GENOMIC DNA]</scope>
    <source>
        <strain evidence="2 3">DSM 103658</strain>
    </source>
</reference>
<gene>
    <name evidence="2" type="ORF">H4Q31_14405</name>
</gene>